<dbReference type="AlphaFoldDB" id="A0A2P7BI72"/>
<evidence type="ECO:0000256" key="3">
    <source>
        <dbReference type="ARBA" id="ARBA00023163"/>
    </source>
</evidence>
<dbReference type="EMBL" id="PGGM01000002">
    <property type="protein sequence ID" value="PSH66159.1"/>
    <property type="molecule type" value="Genomic_DNA"/>
</dbReference>
<dbReference type="InterPro" id="IPR036390">
    <property type="entry name" value="WH_DNA-bd_sf"/>
</dbReference>
<dbReference type="CDD" id="cd07377">
    <property type="entry name" value="WHTH_GntR"/>
    <property type="match status" value="1"/>
</dbReference>
<keyword evidence="3" id="KW-0804">Transcription</keyword>
<keyword evidence="6" id="KW-1185">Reference proteome</keyword>
<dbReference type="Gene3D" id="1.10.10.10">
    <property type="entry name" value="Winged helix-like DNA-binding domain superfamily/Winged helix DNA-binding domain"/>
    <property type="match status" value="1"/>
</dbReference>
<dbReference type="GO" id="GO:0003700">
    <property type="term" value="F:DNA-binding transcription factor activity"/>
    <property type="evidence" value="ECO:0007669"/>
    <property type="project" value="InterPro"/>
</dbReference>
<dbReference type="SUPFAM" id="SSF46785">
    <property type="entry name" value="Winged helix' DNA-binding domain"/>
    <property type="match status" value="1"/>
</dbReference>
<dbReference type="InterPro" id="IPR011711">
    <property type="entry name" value="GntR_C"/>
</dbReference>
<organism evidence="5 6">
    <name type="scientific">Phyllobacterium sophorae</name>
    <dbReference type="NCBI Taxonomy" id="1520277"/>
    <lineage>
        <taxon>Bacteria</taxon>
        <taxon>Pseudomonadati</taxon>
        <taxon>Pseudomonadota</taxon>
        <taxon>Alphaproteobacteria</taxon>
        <taxon>Hyphomicrobiales</taxon>
        <taxon>Phyllobacteriaceae</taxon>
        <taxon>Phyllobacterium</taxon>
    </lineage>
</organism>
<evidence type="ECO:0000256" key="1">
    <source>
        <dbReference type="ARBA" id="ARBA00023015"/>
    </source>
</evidence>
<dbReference type="Gene3D" id="1.20.120.530">
    <property type="entry name" value="GntR ligand-binding domain-like"/>
    <property type="match status" value="1"/>
</dbReference>
<comment type="caution">
    <text evidence="5">The sequence shown here is derived from an EMBL/GenBank/DDBJ whole genome shotgun (WGS) entry which is preliminary data.</text>
</comment>
<dbReference type="InterPro" id="IPR008920">
    <property type="entry name" value="TF_FadR/GntR_C"/>
</dbReference>
<dbReference type="InterPro" id="IPR036388">
    <property type="entry name" value="WH-like_DNA-bd_sf"/>
</dbReference>
<keyword evidence="1" id="KW-0805">Transcription regulation</keyword>
<dbReference type="InterPro" id="IPR000524">
    <property type="entry name" value="Tscrpt_reg_HTH_GntR"/>
</dbReference>
<sequence length="261" mass="29771">MLLRQSQSVEWRSIFGSGNGILGGDWILQLRSSSRNYREQKVVSVTRKDQVYTILRQAIISSQLSPGEAIRKELVASQLGVSRTPVSDAINRLADEGLVEIYPQTGTFVARLWLDKIETAQFVRMALETAAIRRTAERSTPELLARLRQNLERQRKAADRLDFEQFYELDEAMHDMICDAAGLAGLREIASKERSQIDRVRRLLLHYETRMIETLIEHEAIITAIAEKDANRAAKAMETHISQMGKLLLHLREKRPELFGS</sequence>
<dbReference type="PANTHER" id="PTHR43537">
    <property type="entry name" value="TRANSCRIPTIONAL REGULATOR, GNTR FAMILY"/>
    <property type="match status" value="1"/>
</dbReference>
<dbReference type="OrthoDB" id="9788098at2"/>
<dbReference type="Pfam" id="PF00392">
    <property type="entry name" value="GntR"/>
    <property type="match status" value="1"/>
</dbReference>
<protein>
    <submittedName>
        <fullName evidence="5">GntR family transcriptional regulator</fullName>
    </submittedName>
</protein>
<dbReference type="SUPFAM" id="SSF48008">
    <property type="entry name" value="GntR ligand-binding domain-like"/>
    <property type="match status" value="1"/>
</dbReference>
<name>A0A2P7BI72_9HYPH</name>
<evidence type="ECO:0000256" key="2">
    <source>
        <dbReference type="ARBA" id="ARBA00023125"/>
    </source>
</evidence>
<evidence type="ECO:0000259" key="4">
    <source>
        <dbReference type="PROSITE" id="PS50949"/>
    </source>
</evidence>
<gene>
    <name evidence="5" type="ORF">CU103_06105</name>
</gene>
<accession>A0A2P7BI72</accession>
<proteinExistence type="predicted"/>
<evidence type="ECO:0000313" key="6">
    <source>
        <dbReference type="Proteomes" id="UP000241764"/>
    </source>
</evidence>
<reference evidence="6" key="1">
    <citation type="submission" date="2017-11" db="EMBL/GenBank/DDBJ databases">
        <authorList>
            <person name="Kuznetsova I."/>
            <person name="Sazanova A."/>
            <person name="Chirak E."/>
            <person name="Safronova V."/>
            <person name="Willems A."/>
        </authorList>
    </citation>
    <scope>NUCLEOTIDE SEQUENCE [LARGE SCALE GENOMIC DNA]</scope>
    <source>
        <strain evidence="6">CCBAU 03422</strain>
    </source>
</reference>
<evidence type="ECO:0000313" key="5">
    <source>
        <dbReference type="EMBL" id="PSH66159.1"/>
    </source>
</evidence>
<feature type="domain" description="HTH gntR-type" evidence="4">
    <location>
        <begin position="45"/>
        <end position="112"/>
    </location>
</feature>
<dbReference type="GO" id="GO:0003677">
    <property type="term" value="F:DNA binding"/>
    <property type="evidence" value="ECO:0007669"/>
    <property type="project" value="UniProtKB-KW"/>
</dbReference>
<keyword evidence="2" id="KW-0238">DNA-binding</keyword>
<dbReference type="PROSITE" id="PS50949">
    <property type="entry name" value="HTH_GNTR"/>
    <property type="match status" value="1"/>
</dbReference>
<dbReference type="Pfam" id="PF07729">
    <property type="entry name" value="FCD"/>
    <property type="match status" value="1"/>
</dbReference>
<dbReference type="Proteomes" id="UP000241764">
    <property type="component" value="Unassembled WGS sequence"/>
</dbReference>
<dbReference type="SMART" id="SM00345">
    <property type="entry name" value="HTH_GNTR"/>
    <property type="match status" value="1"/>
</dbReference>
<dbReference type="PANTHER" id="PTHR43537:SF45">
    <property type="entry name" value="GNTR FAMILY REGULATORY PROTEIN"/>
    <property type="match status" value="1"/>
</dbReference>
<dbReference type="SMART" id="SM00895">
    <property type="entry name" value="FCD"/>
    <property type="match status" value="1"/>
</dbReference>